<evidence type="ECO:0000256" key="12">
    <source>
        <dbReference type="PIRSR" id="PIRSR600269-51"/>
    </source>
</evidence>
<dbReference type="NCBIfam" id="NF008559">
    <property type="entry name" value="PRK11504.1"/>
    <property type="match status" value="1"/>
</dbReference>
<comment type="cofactor">
    <cofactor evidence="3">
        <name>Zn(2+)</name>
        <dbReference type="ChEBI" id="CHEBI:29105"/>
    </cofactor>
</comment>
<reference evidence="16 17" key="1">
    <citation type="submission" date="2014-08" db="EMBL/GenBank/DDBJ databases">
        <authorList>
            <person name="Hassan Y.I."/>
            <person name="Lepp D."/>
            <person name="Zhou T."/>
        </authorList>
    </citation>
    <scope>NUCLEOTIDE SEQUENCE [LARGE SCALE GENOMIC DNA]</scope>
    <source>
        <strain evidence="16 17">IFO13584</strain>
    </source>
</reference>
<dbReference type="InterPro" id="IPR000269">
    <property type="entry name" value="Cu_amine_oxidase"/>
</dbReference>
<keyword evidence="7 11" id="KW-0801">TPQ</keyword>
<accession>A0A087M5M4</accession>
<organism evidence="16 17">
    <name type="scientific">Devosia riboflavina</name>
    <dbReference type="NCBI Taxonomy" id="46914"/>
    <lineage>
        <taxon>Bacteria</taxon>
        <taxon>Pseudomonadati</taxon>
        <taxon>Pseudomonadota</taxon>
        <taxon>Alphaproteobacteria</taxon>
        <taxon>Hyphomicrobiales</taxon>
        <taxon>Devosiaceae</taxon>
        <taxon>Devosia</taxon>
    </lineage>
</organism>
<dbReference type="STRING" id="46914.JP75_04205"/>
<dbReference type="AlphaFoldDB" id="A0A087M5M4"/>
<evidence type="ECO:0000259" key="14">
    <source>
        <dbReference type="Pfam" id="PF01179"/>
    </source>
</evidence>
<dbReference type="SUPFAM" id="SSF54416">
    <property type="entry name" value="Amine oxidase N-terminal region"/>
    <property type="match status" value="2"/>
</dbReference>
<evidence type="ECO:0000256" key="2">
    <source>
        <dbReference type="ARBA" id="ARBA00001936"/>
    </source>
</evidence>
<dbReference type="Gene3D" id="3.10.450.40">
    <property type="match status" value="2"/>
</dbReference>
<evidence type="ECO:0000313" key="16">
    <source>
        <dbReference type="EMBL" id="KFL32177.1"/>
    </source>
</evidence>
<evidence type="ECO:0000256" key="5">
    <source>
        <dbReference type="ARBA" id="ARBA00011738"/>
    </source>
</evidence>
<gene>
    <name evidence="16" type="ORF">JP75_04205</name>
</gene>
<dbReference type="InterPro" id="IPR036460">
    <property type="entry name" value="Cu_amine_oxidase_C_sf"/>
</dbReference>
<dbReference type="GO" id="GO:0005507">
    <property type="term" value="F:copper ion binding"/>
    <property type="evidence" value="ECO:0007669"/>
    <property type="project" value="InterPro"/>
</dbReference>
<dbReference type="GO" id="GO:0048038">
    <property type="term" value="F:quinone binding"/>
    <property type="evidence" value="ECO:0007669"/>
    <property type="project" value="InterPro"/>
</dbReference>
<dbReference type="PANTHER" id="PTHR10638:SF86">
    <property type="entry name" value="COPPER AMINE OXIDASE 1-RELATED"/>
    <property type="match status" value="1"/>
</dbReference>
<comment type="cofactor">
    <cofactor evidence="13">
        <name>Cu cation</name>
        <dbReference type="ChEBI" id="CHEBI:23378"/>
    </cofactor>
    <text evidence="13">Contains 1 topaquinone per subunit.</text>
</comment>
<dbReference type="InterPro" id="IPR015798">
    <property type="entry name" value="Cu_amine_oxidase_C"/>
</dbReference>
<comment type="cofactor">
    <cofactor evidence="2">
        <name>Mn(2+)</name>
        <dbReference type="ChEBI" id="CHEBI:29035"/>
    </cofactor>
</comment>
<dbReference type="GO" id="GO:0008131">
    <property type="term" value="F:primary methylamine oxidase activity"/>
    <property type="evidence" value="ECO:0007669"/>
    <property type="project" value="InterPro"/>
</dbReference>
<comment type="PTM">
    <text evidence="12 13">Topaquinone (TPQ) is generated by copper-dependent autoxidation of a specific tyrosyl residue.</text>
</comment>
<feature type="active site" description="Proton acceptor" evidence="11">
    <location>
        <position position="280"/>
    </location>
</feature>
<comment type="subunit">
    <text evidence="5">Homodimer.</text>
</comment>
<dbReference type="InterPro" id="IPR015802">
    <property type="entry name" value="Cu_amine_oxidase_N3"/>
</dbReference>
<evidence type="ECO:0000313" key="17">
    <source>
        <dbReference type="Proteomes" id="UP000028981"/>
    </source>
</evidence>
<dbReference type="InterPro" id="IPR049948">
    <property type="entry name" value="Cu_Am_ox_TPQ-bd"/>
</dbReference>
<proteinExistence type="inferred from homology"/>
<dbReference type="Proteomes" id="UP000028981">
    <property type="component" value="Unassembled WGS sequence"/>
</dbReference>
<evidence type="ECO:0000256" key="1">
    <source>
        <dbReference type="ARBA" id="ARBA00001935"/>
    </source>
</evidence>
<comment type="similarity">
    <text evidence="4 13">Belongs to the copper/topaquinone oxidase family.</text>
</comment>
<evidence type="ECO:0000256" key="4">
    <source>
        <dbReference type="ARBA" id="ARBA00007983"/>
    </source>
</evidence>
<keyword evidence="8 13" id="KW-0560">Oxidoreductase</keyword>
<keyword evidence="9 13" id="KW-0186">Copper</keyword>
<feature type="domain" description="Copper amine oxidase catalytic" evidence="14">
    <location>
        <begin position="207"/>
        <end position="605"/>
    </location>
</feature>
<evidence type="ECO:0000259" key="15">
    <source>
        <dbReference type="Pfam" id="PF02728"/>
    </source>
</evidence>
<evidence type="ECO:0000256" key="7">
    <source>
        <dbReference type="ARBA" id="ARBA00022772"/>
    </source>
</evidence>
<evidence type="ECO:0000256" key="6">
    <source>
        <dbReference type="ARBA" id="ARBA00022723"/>
    </source>
</evidence>
<dbReference type="PANTHER" id="PTHR10638">
    <property type="entry name" value="COPPER AMINE OXIDASE"/>
    <property type="match status" value="1"/>
</dbReference>
<sequence>MSAAEINSAVNAIKTDADLGPGALFGNIDLREPSPQEWRDHLAGKAFRREARLNISHLDRPGVWMVFVALDNGAITFRRHFPTSHSAFQVEQLLDVERKVKADPNFIEACRKRGITDMTGVCVDSWSGGNFGDAGEEGHMVSYVHCWLRLYENENFYAHPIDGLNVAIDVKTGEILRIDDHGGPPIPMIDVPYDPDFMPTRAPMKPLNVVQPEGTSFTMDGHAIAWDKWTLGIGYSPRDGIILHDVRYDGRPIVRRMALGELVVPYGSPERGHYRKNIFDIGEYGFGKFNHSLKLGCDCLGAIHYLDSHFCGLDGGVITIEKGICIHEEDTGVLWKHWDFRVDRTEVRRGRRLVISCINTVGNYEYGQYWYFDQAGQIECEVKATGIVDTMACDPGEPGKFAAEVSPGLSAPIHQHIFCVRMDMNLDGGGNSVVEANSYAEPMGPTNRFGNGFYAEETTLKTELEAARKANLDTHRTWKIVNPSKLNALGKPVGYRLHAPDCVTPMTNEAGPSGIRSNFIRNHLWVTPYNENERYPAGEYVCNSDGSDGLAEVVKQNRNVENTDIVVWHCFGLHHVVRPEDFPVQPCISCGFSLMPSGFFNLNPSNDLPRETNKASVLALGEPACHC</sequence>
<evidence type="ECO:0000256" key="13">
    <source>
        <dbReference type="RuleBase" id="RU000672"/>
    </source>
</evidence>
<feature type="active site" description="Schiff-base intermediate with substrate; via topaquinone" evidence="11">
    <location>
        <position position="364"/>
    </location>
</feature>
<dbReference type="PROSITE" id="PS01164">
    <property type="entry name" value="COPPER_AMINE_OXID_1"/>
    <property type="match status" value="1"/>
</dbReference>
<dbReference type="EMBL" id="JQGC01000003">
    <property type="protein sequence ID" value="KFL32177.1"/>
    <property type="molecule type" value="Genomic_DNA"/>
</dbReference>
<dbReference type="EC" id="1.4.3.-" evidence="13"/>
<feature type="modified residue" description="2',4',5'-topaquinone" evidence="12">
    <location>
        <position position="364"/>
    </location>
</feature>
<dbReference type="GO" id="GO:0009308">
    <property type="term" value="P:amine metabolic process"/>
    <property type="evidence" value="ECO:0007669"/>
    <property type="project" value="UniProtKB-UniRule"/>
</dbReference>
<keyword evidence="6 13" id="KW-0479">Metal-binding</keyword>
<evidence type="ECO:0000256" key="11">
    <source>
        <dbReference type="PIRSR" id="PIRSR600269-50"/>
    </source>
</evidence>
<comment type="caution">
    <text evidence="16">The sequence shown here is derived from an EMBL/GenBank/DDBJ whole genome shotgun (WGS) entry which is preliminary data.</text>
</comment>
<dbReference type="InterPro" id="IPR016182">
    <property type="entry name" value="Cu_amine_oxidase_N-reg"/>
</dbReference>
<evidence type="ECO:0000256" key="10">
    <source>
        <dbReference type="ARBA" id="ARBA00023211"/>
    </source>
</evidence>
<evidence type="ECO:0000256" key="8">
    <source>
        <dbReference type="ARBA" id="ARBA00023002"/>
    </source>
</evidence>
<keyword evidence="10" id="KW-0464">Manganese</keyword>
<dbReference type="SUPFAM" id="SSF49998">
    <property type="entry name" value="Amine oxidase catalytic domain"/>
    <property type="match status" value="1"/>
</dbReference>
<keyword evidence="17" id="KW-1185">Reference proteome</keyword>
<name>A0A087M5M4_9HYPH</name>
<dbReference type="Gene3D" id="2.70.98.20">
    <property type="entry name" value="Copper amine oxidase, catalytic domain"/>
    <property type="match status" value="1"/>
</dbReference>
<dbReference type="Pfam" id="PF01179">
    <property type="entry name" value="Cu_amine_oxid"/>
    <property type="match status" value="1"/>
</dbReference>
<feature type="domain" description="Copper amine oxidase N3-terminal" evidence="15">
    <location>
        <begin position="89"/>
        <end position="182"/>
    </location>
</feature>
<evidence type="ECO:0000256" key="9">
    <source>
        <dbReference type="ARBA" id="ARBA00023008"/>
    </source>
</evidence>
<comment type="cofactor">
    <cofactor evidence="1">
        <name>Cu cation</name>
        <dbReference type="ChEBI" id="CHEBI:23378"/>
    </cofactor>
</comment>
<protein>
    <recommendedName>
        <fullName evidence="13">Amine oxidase</fullName>
        <ecNumber evidence="13">1.4.3.-</ecNumber>
    </recommendedName>
</protein>
<evidence type="ECO:0000256" key="3">
    <source>
        <dbReference type="ARBA" id="ARBA00001947"/>
    </source>
</evidence>
<dbReference type="Pfam" id="PF02728">
    <property type="entry name" value="Cu_amine_oxidN3"/>
    <property type="match status" value="1"/>
</dbReference>